<dbReference type="Proteomes" id="UP000030665">
    <property type="component" value="Unassembled WGS sequence"/>
</dbReference>
<dbReference type="AlphaFoldDB" id="A0A077ZEZ4"/>
<feature type="region of interest" description="Disordered" evidence="1">
    <location>
        <begin position="246"/>
        <end position="274"/>
    </location>
</feature>
<feature type="compositionally biased region" description="Low complexity" evidence="1">
    <location>
        <begin position="308"/>
        <end position="329"/>
    </location>
</feature>
<feature type="region of interest" description="Disordered" evidence="1">
    <location>
        <begin position="292"/>
        <end position="418"/>
    </location>
</feature>
<feature type="compositionally biased region" description="Polar residues" evidence="1">
    <location>
        <begin position="198"/>
        <end position="210"/>
    </location>
</feature>
<organism evidence="2 3">
    <name type="scientific">Trichuris trichiura</name>
    <name type="common">Whipworm</name>
    <name type="synonym">Trichocephalus trichiurus</name>
    <dbReference type="NCBI Taxonomy" id="36087"/>
    <lineage>
        <taxon>Eukaryota</taxon>
        <taxon>Metazoa</taxon>
        <taxon>Ecdysozoa</taxon>
        <taxon>Nematoda</taxon>
        <taxon>Enoplea</taxon>
        <taxon>Dorylaimia</taxon>
        <taxon>Trichinellida</taxon>
        <taxon>Trichuridae</taxon>
        <taxon>Trichuris</taxon>
    </lineage>
</organism>
<name>A0A077ZEZ4_TRITR</name>
<evidence type="ECO:0000256" key="1">
    <source>
        <dbReference type="SAM" id="MobiDB-lite"/>
    </source>
</evidence>
<reference evidence="2" key="1">
    <citation type="submission" date="2014-01" db="EMBL/GenBank/DDBJ databases">
        <authorList>
            <person name="Aslett M."/>
        </authorList>
    </citation>
    <scope>NUCLEOTIDE SEQUENCE</scope>
</reference>
<sequence>MSSDFFFSKFWTRNKPGDLLDDFYSAPQLYYDHNVRLSELGADKSHNQQQRPAGTVAAKTPLVRNGPKDDSPNGVSPISEMQKNMAPLSPEMMNSLREMFVEEELEQQPEEAKVVAAEVKTIYEARHPNEQAQFTGYTWNINRNADADSRKAKMPLLSPPQVQADPAPAAPDQVQFAQSTHRYTNPLPTVNLPNNVTSTGSSASESTPPMQETFADCFDSPRQHNVFQQGLDQPDAYVQMESYSPSAAKKPNWSGDESAPMNSQVYSGKVEDNDLGHARAGYSTRHRSEYAGYHQGGIPYPPPHWNHGTSYSGQRSRSSSTDVTDSSSRSYEEQSDAMYSYSAASPYQDKQTEFVPNNPLDSRPTPAVSTSNYPVRGDSYSPSKRPAFQAPLLPNPYSNNRGQLRARRRSRPSTYHSN</sequence>
<proteinExistence type="predicted"/>
<feature type="region of interest" description="Disordered" evidence="1">
    <location>
        <begin position="184"/>
        <end position="210"/>
    </location>
</feature>
<gene>
    <name evidence="2" type="ORF">TTRE_0000640101</name>
</gene>
<protein>
    <submittedName>
        <fullName evidence="2">Putative polyadenylation factor i complex subunit pfs2</fullName>
    </submittedName>
</protein>
<keyword evidence="3" id="KW-1185">Reference proteome</keyword>
<dbReference type="EMBL" id="HG806263">
    <property type="protein sequence ID" value="CDW58098.1"/>
    <property type="molecule type" value="Genomic_DNA"/>
</dbReference>
<feature type="region of interest" description="Disordered" evidence="1">
    <location>
        <begin position="41"/>
        <end position="80"/>
    </location>
</feature>
<evidence type="ECO:0000313" key="3">
    <source>
        <dbReference type="Proteomes" id="UP000030665"/>
    </source>
</evidence>
<accession>A0A077ZEZ4</accession>
<evidence type="ECO:0000313" key="2">
    <source>
        <dbReference type="EMBL" id="CDW58098.1"/>
    </source>
</evidence>
<feature type="compositionally biased region" description="Low complexity" evidence="1">
    <location>
        <begin position="184"/>
        <end position="197"/>
    </location>
</feature>
<reference evidence="2" key="2">
    <citation type="submission" date="2014-03" db="EMBL/GenBank/DDBJ databases">
        <title>The whipworm genome and dual-species transcriptomics of an intimate host-pathogen interaction.</title>
        <authorList>
            <person name="Foth B.J."/>
            <person name="Tsai I.J."/>
            <person name="Reid A.J."/>
            <person name="Bancroft A.J."/>
            <person name="Nichol S."/>
            <person name="Tracey A."/>
            <person name="Holroyd N."/>
            <person name="Cotton J.A."/>
            <person name="Stanley E.J."/>
            <person name="Zarowiecki M."/>
            <person name="Liu J.Z."/>
            <person name="Huckvale T."/>
            <person name="Cooper P.J."/>
            <person name="Grencis R.K."/>
            <person name="Berriman M."/>
        </authorList>
    </citation>
    <scope>NUCLEOTIDE SEQUENCE [LARGE SCALE GENOMIC DNA]</scope>
</reference>